<dbReference type="AlphaFoldDB" id="A0A939MI64"/>
<evidence type="ECO:0000313" key="2">
    <source>
        <dbReference type="EMBL" id="MBO1901193.1"/>
    </source>
</evidence>
<dbReference type="GO" id="GO:0006284">
    <property type="term" value="P:base-excision repair"/>
    <property type="evidence" value="ECO:0007669"/>
    <property type="project" value="InterPro"/>
</dbReference>
<evidence type="ECO:0000313" key="3">
    <source>
        <dbReference type="Proteomes" id="UP000664382"/>
    </source>
</evidence>
<dbReference type="GO" id="GO:0046872">
    <property type="term" value="F:metal ion binding"/>
    <property type="evidence" value="ECO:0007669"/>
    <property type="project" value="UniProtKB-KW"/>
</dbReference>
<proteinExistence type="predicted"/>
<dbReference type="InterPro" id="IPR052891">
    <property type="entry name" value="DNA-3mA_glycosylase"/>
</dbReference>
<dbReference type="SUPFAM" id="SSF48150">
    <property type="entry name" value="DNA-glycosylase"/>
    <property type="match status" value="1"/>
</dbReference>
<keyword evidence="1" id="KW-0862">Zinc</keyword>
<accession>A0A939MI64</accession>
<dbReference type="Proteomes" id="UP000664382">
    <property type="component" value="Unassembled WGS sequence"/>
</dbReference>
<dbReference type="InterPro" id="IPR005019">
    <property type="entry name" value="Adenine_glyco"/>
</dbReference>
<dbReference type="Pfam" id="PF03352">
    <property type="entry name" value="Adenine_glyco"/>
    <property type="match status" value="1"/>
</dbReference>
<dbReference type="InterPro" id="IPR011257">
    <property type="entry name" value="DNA_glycosylase"/>
</dbReference>
<dbReference type="Gene3D" id="1.10.340.30">
    <property type="entry name" value="Hypothetical protein, domain 2"/>
    <property type="match status" value="1"/>
</dbReference>
<dbReference type="GO" id="GO:0008725">
    <property type="term" value="F:DNA-3-methyladenine glycosylase activity"/>
    <property type="evidence" value="ECO:0007669"/>
    <property type="project" value="InterPro"/>
</dbReference>
<reference evidence="2" key="1">
    <citation type="submission" date="2021-03" db="EMBL/GenBank/DDBJ databases">
        <title>Leucobacter chromiisoli sp. nov., isolated from chromium-containing soil of chemical plant.</title>
        <authorList>
            <person name="Xu Z."/>
        </authorList>
    </citation>
    <scope>NUCLEOTIDE SEQUENCE</scope>
    <source>
        <strain evidence="2">S27</strain>
    </source>
</reference>
<dbReference type="PANTHER" id="PTHR30037">
    <property type="entry name" value="DNA-3-METHYLADENINE GLYCOSYLASE 1"/>
    <property type="match status" value="1"/>
</dbReference>
<keyword evidence="3" id="KW-1185">Reference proteome</keyword>
<gene>
    <name evidence="2" type="ORF">J4H92_04420</name>
</gene>
<dbReference type="EMBL" id="JAGDYM010000004">
    <property type="protein sequence ID" value="MBO1901193.1"/>
    <property type="molecule type" value="Genomic_DNA"/>
</dbReference>
<feature type="binding site" evidence="1">
    <location>
        <position position="179"/>
    </location>
    <ligand>
        <name>Zn(2+)</name>
        <dbReference type="ChEBI" id="CHEBI:29105"/>
    </ligand>
</feature>
<dbReference type="PANTHER" id="PTHR30037:SF4">
    <property type="entry name" value="DNA-3-METHYLADENINE GLYCOSYLASE I"/>
    <property type="match status" value="1"/>
</dbReference>
<sequence length="201" mass="22316">MSIAVPATRAAWALQDPLLTAYYDEEWGMPVREETGVFERLSLEAFQAGLSWLTVLRKRESFRRAFDRFDPEIVAAYGAADIERLLADTGIIRNRRKISATVRNAAATLRLRDEGTDLAALVWSYMPERSPAPRGDDEVPSTSRESAALAKELKRRGFSFVGPTTVFALMTAIGIVDAHLVDSPRRGCSGLWNRDGTRVGE</sequence>
<keyword evidence="1" id="KW-0479">Metal-binding</keyword>
<protein>
    <submittedName>
        <fullName evidence="2">DNA-3-methyladenine glycosylase I</fullName>
    </submittedName>
</protein>
<name>A0A939MI64_9MICO</name>
<dbReference type="RefSeq" id="WP_208096461.1">
    <property type="nucleotide sequence ID" value="NZ_JAGDYM010000004.1"/>
</dbReference>
<comment type="caution">
    <text evidence="2">The sequence shown here is derived from an EMBL/GenBank/DDBJ whole genome shotgun (WGS) entry which is preliminary data.</text>
</comment>
<organism evidence="2 3">
    <name type="scientific">Leucobacter weissii</name>
    <dbReference type="NCBI Taxonomy" id="1983706"/>
    <lineage>
        <taxon>Bacteria</taxon>
        <taxon>Bacillati</taxon>
        <taxon>Actinomycetota</taxon>
        <taxon>Actinomycetes</taxon>
        <taxon>Micrococcales</taxon>
        <taxon>Microbacteriaceae</taxon>
        <taxon>Leucobacter</taxon>
    </lineage>
</organism>
<evidence type="ECO:0000256" key="1">
    <source>
        <dbReference type="PIRSR" id="PIRSR605019-1"/>
    </source>
</evidence>